<keyword evidence="4 7" id="KW-0812">Transmembrane</keyword>
<feature type="transmembrane region" description="Helical" evidence="7">
    <location>
        <begin position="290"/>
        <end position="310"/>
    </location>
</feature>
<comment type="caution">
    <text evidence="9">The sequence shown here is derived from an EMBL/GenBank/DDBJ whole genome shotgun (WGS) entry which is preliminary data.</text>
</comment>
<evidence type="ECO:0000313" key="10">
    <source>
        <dbReference type="Proteomes" id="UP000664545"/>
    </source>
</evidence>
<evidence type="ECO:0000313" key="9">
    <source>
        <dbReference type="EMBL" id="MBN7771868.1"/>
    </source>
</evidence>
<feature type="domain" description="EamA" evidence="8">
    <location>
        <begin position="171"/>
        <end position="304"/>
    </location>
</feature>
<keyword evidence="5 7" id="KW-1133">Transmembrane helix</keyword>
<feature type="transmembrane region" description="Helical" evidence="7">
    <location>
        <begin position="201"/>
        <end position="219"/>
    </location>
</feature>
<evidence type="ECO:0000259" key="8">
    <source>
        <dbReference type="Pfam" id="PF00892"/>
    </source>
</evidence>
<feature type="transmembrane region" description="Helical" evidence="7">
    <location>
        <begin position="141"/>
        <end position="160"/>
    </location>
</feature>
<feature type="domain" description="EamA" evidence="8">
    <location>
        <begin position="19"/>
        <end position="155"/>
    </location>
</feature>
<feature type="transmembrane region" description="Helical" evidence="7">
    <location>
        <begin position="231"/>
        <end position="252"/>
    </location>
</feature>
<feature type="transmembrane region" description="Helical" evidence="7">
    <location>
        <begin position="264"/>
        <end position="284"/>
    </location>
</feature>
<reference evidence="9" key="1">
    <citation type="submission" date="2021-02" db="EMBL/GenBank/DDBJ databases">
        <title>Abyssanaerobacter marinus gen.nov., sp., nov, anaerobic bacterium isolated from the Onnuri vent field of Indian Ocean and suggestion of Mogibacteriaceae fam. nov., and proposal of reclassification of ambiguous this family's genus member.</title>
        <authorList>
            <person name="Kim Y.J."/>
            <person name="Yang J.-A."/>
        </authorList>
    </citation>
    <scope>NUCLEOTIDE SEQUENCE</scope>
    <source>
        <strain evidence="9">DSM 2634</strain>
    </source>
</reference>
<keyword evidence="3" id="KW-1003">Cell membrane</keyword>
<dbReference type="InterPro" id="IPR000620">
    <property type="entry name" value="EamA_dom"/>
</dbReference>
<organism evidence="9 10">
    <name type="scientific">Clostridium aminobutyricum</name>
    <dbReference type="NCBI Taxonomy" id="33953"/>
    <lineage>
        <taxon>Bacteria</taxon>
        <taxon>Bacillati</taxon>
        <taxon>Bacillota</taxon>
        <taxon>Clostridia</taxon>
        <taxon>Eubacteriales</taxon>
        <taxon>Clostridiaceae</taxon>
        <taxon>Clostridium</taxon>
    </lineage>
</organism>
<feature type="transmembrane region" description="Helical" evidence="7">
    <location>
        <begin position="111"/>
        <end position="132"/>
    </location>
</feature>
<evidence type="ECO:0000256" key="7">
    <source>
        <dbReference type="SAM" id="Phobius"/>
    </source>
</evidence>
<sequence length="319" mass="35729">MNTESNLFEQHSKKDYTIYFGMVICAVFWSGAFIAGKFCIPYIPVFSLTFLRFFFASLILYFVVRHRNNKALTDSFKLSKQHLPIFLFTGSIGMFGYHVLFFTSLKYTTAINSSIIGAMNPIVTVLIAAIALSQKIPLKHLFGILISFSGVVLTISGGHMEVLKNFDFNNGDILMLLAVICWAAYSVFSKVKGSLIPPLQLTYYSFIVCDIMLFPFVLYERPWIFLPEIPFSAWLGVLYMAIFPSVIGYLFQQIAIKQIGPSRSSIFVNLVPAFSIILAVLILHEPLQPVKLLTALIIILGVCICQSTAASRPVLEVDL</sequence>
<feature type="transmembrane region" description="Helical" evidence="7">
    <location>
        <begin position="42"/>
        <end position="64"/>
    </location>
</feature>
<dbReference type="InterPro" id="IPR037185">
    <property type="entry name" value="EmrE-like"/>
</dbReference>
<dbReference type="GO" id="GO:0005886">
    <property type="term" value="C:plasma membrane"/>
    <property type="evidence" value="ECO:0007669"/>
    <property type="project" value="UniProtKB-SubCell"/>
</dbReference>
<keyword evidence="6 7" id="KW-0472">Membrane</keyword>
<feature type="transmembrane region" description="Helical" evidence="7">
    <location>
        <begin position="85"/>
        <end position="105"/>
    </location>
</feature>
<feature type="transmembrane region" description="Helical" evidence="7">
    <location>
        <begin position="16"/>
        <end position="36"/>
    </location>
</feature>
<evidence type="ECO:0000256" key="4">
    <source>
        <dbReference type="ARBA" id="ARBA00022692"/>
    </source>
</evidence>
<dbReference type="Proteomes" id="UP000664545">
    <property type="component" value="Unassembled WGS sequence"/>
</dbReference>
<dbReference type="Pfam" id="PF00892">
    <property type="entry name" value="EamA"/>
    <property type="match status" value="2"/>
</dbReference>
<comment type="similarity">
    <text evidence="2">Belongs to the EamA transporter family.</text>
</comment>
<accession>A0A939IHT2</accession>
<evidence type="ECO:0000256" key="5">
    <source>
        <dbReference type="ARBA" id="ARBA00022989"/>
    </source>
</evidence>
<evidence type="ECO:0000256" key="2">
    <source>
        <dbReference type="ARBA" id="ARBA00007362"/>
    </source>
</evidence>
<gene>
    <name evidence="9" type="ORF">JYB65_00645</name>
</gene>
<protein>
    <submittedName>
        <fullName evidence="9">DMT family transporter</fullName>
    </submittedName>
</protein>
<dbReference type="SUPFAM" id="SSF103481">
    <property type="entry name" value="Multidrug resistance efflux transporter EmrE"/>
    <property type="match status" value="2"/>
</dbReference>
<evidence type="ECO:0000256" key="6">
    <source>
        <dbReference type="ARBA" id="ARBA00023136"/>
    </source>
</evidence>
<dbReference type="InterPro" id="IPR050638">
    <property type="entry name" value="AA-Vitamin_Transporters"/>
</dbReference>
<comment type="subcellular location">
    <subcellularLocation>
        <location evidence="1">Cell membrane</location>
        <topology evidence="1">Multi-pass membrane protein</topology>
    </subcellularLocation>
</comment>
<dbReference type="AlphaFoldDB" id="A0A939IHT2"/>
<keyword evidence="10" id="KW-1185">Reference proteome</keyword>
<evidence type="ECO:0000256" key="3">
    <source>
        <dbReference type="ARBA" id="ARBA00022475"/>
    </source>
</evidence>
<name>A0A939IHT2_CLOAM</name>
<dbReference type="PANTHER" id="PTHR32322:SF18">
    <property type="entry name" value="S-ADENOSYLMETHIONINE_S-ADENOSYLHOMOCYSTEINE TRANSPORTER"/>
    <property type="match status" value="1"/>
</dbReference>
<dbReference type="EMBL" id="JAFJZZ010000001">
    <property type="protein sequence ID" value="MBN7771868.1"/>
    <property type="molecule type" value="Genomic_DNA"/>
</dbReference>
<proteinExistence type="inferred from homology"/>
<dbReference type="PANTHER" id="PTHR32322">
    <property type="entry name" value="INNER MEMBRANE TRANSPORTER"/>
    <property type="match status" value="1"/>
</dbReference>
<feature type="transmembrane region" description="Helical" evidence="7">
    <location>
        <begin position="172"/>
        <end position="189"/>
    </location>
</feature>
<evidence type="ECO:0000256" key="1">
    <source>
        <dbReference type="ARBA" id="ARBA00004651"/>
    </source>
</evidence>
<dbReference type="RefSeq" id="WP_206580657.1">
    <property type="nucleotide sequence ID" value="NZ_JAFJZZ010000001.1"/>
</dbReference>